<reference evidence="2 3" key="1">
    <citation type="submission" date="2018-07" db="EMBL/GenBank/DDBJ databases">
        <title>Genomic Encyclopedia of Type Strains, Phase IV (KMG-IV): sequencing the most valuable type-strain genomes for metagenomic binning, comparative biology and taxonomic classification.</title>
        <authorList>
            <person name="Goeker M."/>
        </authorList>
    </citation>
    <scope>NUCLEOTIDE SEQUENCE [LARGE SCALE GENOMIC DNA]</scope>
    <source>
        <strain evidence="2 3">DSM 27016</strain>
    </source>
</reference>
<dbReference type="InterPro" id="IPR009081">
    <property type="entry name" value="PP-bd_ACP"/>
</dbReference>
<dbReference type="SUPFAM" id="SSF47336">
    <property type="entry name" value="ACP-like"/>
    <property type="match status" value="1"/>
</dbReference>
<organism evidence="2 3">
    <name type="scientific">Anaerobacterium chartisolvens</name>
    <dbReference type="NCBI Taxonomy" id="1297424"/>
    <lineage>
        <taxon>Bacteria</taxon>
        <taxon>Bacillati</taxon>
        <taxon>Bacillota</taxon>
        <taxon>Clostridia</taxon>
        <taxon>Eubacteriales</taxon>
        <taxon>Oscillospiraceae</taxon>
        <taxon>Anaerobacterium</taxon>
    </lineage>
</organism>
<sequence>MADITMEDFKEIISDHLGINIDDIKPESNFINDFRIDSLSLVNFIIKLEMKLGIKIPTEQLVEMRDMEATFRIISEAMAAKETK</sequence>
<evidence type="ECO:0000313" key="2">
    <source>
        <dbReference type="EMBL" id="RCX16308.1"/>
    </source>
</evidence>
<evidence type="ECO:0000259" key="1">
    <source>
        <dbReference type="PROSITE" id="PS50075"/>
    </source>
</evidence>
<accession>A0A369B6R8</accession>
<gene>
    <name evidence="2" type="ORF">DFR58_11152</name>
</gene>
<dbReference type="InterPro" id="IPR036736">
    <property type="entry name" value="ACP-like_sf"/>
</dbReference>
<comment type="caution">
    <text evidence="2">The sequence shown here is derived from an EMBL/GenBank/DDBJ whole genome shotgun (WGS) entry which is preliminary data.</text>
</comment>
<evidence type="ECO:0000313" key="3">
    <source>
        <dbReference type="Proteomes" id="UP000253034"/>
    </source>
</evidence>
<dbReference type="EMBL" id="QPJT01000011">
    <property type="protein sequence ID" value="RCX16308.1"/>
    <property type="molecule type" value="Genomic_DNA"/>
</dbReference>
<name>A0A369B6R8_9FIRM</name>
<dbReference type="RefSeq" id="WP_114297862.1">
    <property type="nucleotide sequence ID" value="NZ_QPJT01000011.1"/>
</dbReference>
<dbReference type="Pfam" id="PF00550">
    <property type="entry name" value="PP-binding"/>
    <property type="match status" value="1"/>
</dbReference>
<dbReference type="Proteomes" id="UP000253034">
    <property type="component" value="Unassembled WGS sequence"/>
</dbReference>
<feature type="domain" description="Carrier" evidence="1">
    <location>
        <begin position="3"/>
        <end position="78"/>
    </location>
</feature>
<protein>
    <submittedName>
        <fullName evidence="2">Acyl carrier protein</fullName>
    </submittedName>
</protein>
<dbReference type="Gene3D" id="1.10.1200.10">
    <property type="entry name" value="ACP-like"/>
    <property type="match status" value="1"/>
</dbReference>
<proteinExistence type="predicted"/>
<keyword evidence="3" id="KW-1185">Reference proteome</keyword>
<dbReference type="AlphaFoldDB" id="A0A369B6R8"/>
<dbReference type="PROSITE" id="PS50075">
    <property type="entry name" value="CARRIER"/>
    <property type="match status" value="1"/>
</dbReference>
<dbReference type="OrthoDB" id="1823096at2"/>